<feature type="domain" description="RecX third three-helical" evidence="7">
    <location>
        <begin position="159"/>
        <end position="206"/>
    </location>
</feature>
<comment type="function">
    <text evidence="5">Modulates RecA activity.</text>
</comment>
<dbReference type="InterPro" id="IPR053925">
    <property type="entry name" value="RecX_HTH_3rd"/>
</dbReference>
<dbReference type="RefSeq" id="WP_338079561.1">
    <property type="nucleotide sequence ID" value="NZ_WJNG01000017.1"/>
</dbReference>
<dbReference type="Proteomes" id="UP000799092">
    <property type="component" value="Unassembled WGS sequence"/>
</dbReference>
<dbReference type="InterPro" id="IPR053924">
    <property type="entry name" value="RecX_HTH_2nd"/>
</dbReference>
<keyword evidence="10" id="KW-1185">Reference proteome</keyword>
<dbReference type="InterPro" id="IPR003783">
    <property type="entry name" value="Regulatory_RecX"/>
</dbReference>
<comment type="subcellular location">
    <subcellularLocation>
        <location evidence="1 5">Cytoplasm</location>
    </subcellularLocation>
</comment>
<sequence length="269" mass="31858">MAVISRITTQKKNKHRYNIFLKNGQSEDYGFSVDEDILIQFHLRKGLELDKETTEQLLKKDSIHKTYSLTINFLSYRMRSTKEIREYLIKKEVEQEQIEVVIKRLLSEGLLNDKEFAEALVRTRVQTTSKGPMLVKKELIDKGILMTVADEALSFYTYEDQFEKATKWLEKKIRSSGKKSFRQQVQSIQQTLMQKGFTQDIIKDVLANIEDEKDDSEEWDAIVYQGEKLVRKYEKKFEGSELKQKVKATLYRKGFNFELMDRFIDEYLQ</sequence>
<evidence type="ECO:0000259" key="7">
    <source>
        <dbReference type="Pfam" id="PF21981"/>
    </source>
</evidence>
<accession>A0A6A8DG47</accession>
<dbReference type="PANTHER" id="PTHR33602">
    <property type="entry name" value="REGULATORY PROTEIN RECX FAMILY PROTEIN"/>
    <property type="match status" value="1"/>
</dbReference>
<dbReference type="InterPro" id="IPR053926">
    <property type="entry name" value="RecX_HTH_1st"/>
</dbReference>
<evidence type="ECO:0000256" key="2">
    <source>
        <dbReference type="ARBA" id="ARBA00009695"/>
    </source>
</evidence>
<dbReference type="EMBL" id="WJNG01000017">
    <property type="protein sequence ID" value="MRH44655.1"/>
    <property type="molecule type" value="Genomic_DNA"/>
</dbReference>
<dbReference type="AlphaFoldDB" id="A0A6A8DG47"/>
<reference evidence="9" key="1">
    <citation type="submission" date="2019-11" db="EMBL/GenBank/DDBJ databases">
        <authorList>
            <person name="Li J."/>
        </authorList>
    </citation>
    <scope>NUCLEOTIDE SEQUENCE</scope>
    <source>
        <strain evidence="9">B6B</strain>
    </source>
</reference>
<protein>
    <recommendedName>
        <fullName evidence="3 5">Regulatory protein RecX</fullName>
    </recommendedName>
</protein>
<evidence type="ECO:0000256" key="3">
    <source>
        <dbReference type="ARBA" id="ARBA00018111"/>
    </source>
</evidence>
<dbReference type="PANTHER" id="PTHR33602:SF1">
    <property type="entry name" value="REGULATORY PROTEIN RECX FAMILY PROTEIN"/>
    <property type="match status" value="1"/>
</dbReference>
<dbReference type="Pfam" id="PF21981">
    <property type="entry name" value="RecX_HTH3"/>
    <property type="match status" value="2"/>
</dbReference>
<feature type="domain" description="RecX second three-helical" evidence="6">
    <location>
        <begin position="112"/>
        <end position="153"/>
    </location>
</feature>
<gene>
    <name evidence="5 9" type="primary">recX</name>
    <name evidence="9" type="ORF">GH741_18575</name>
</gene>
<evidence type="ECO:0000259" key="6">
    <source>
        <dbReference type="Pfam" id="PF02631"/>
    </source>
</evidence>
<evidence type="ECO:0000256" key="5">
    <source>
        <dbReference type="HAMAP-Rule" id="MF_01114"/>
    </source>
</evidence>
<dbReference type="InterPro" id="IPR036388">
    <property type="entry name" value="WH-like_DNA-bd_sf"/>
</dbReference>
<keyword evidence="4 5" id="KW-0963">Cytoplasm</keyword>
<evidence type="ECO:0000313" key="9">
    <source>
        <dbReference type="EMBL" id="MRH44655.1"/>
    </source>
</evidence>
<evidence type="ECO:0000259" key="8">
    <source>
        <dbReference type="Pfam" id="PF21982"/>
    </source>
</evidence>
<proteinExistence type="inferred from homology"/>
<dbReference type="GO" id="GO:0006282">
    <property type="term" value="P:regulation of DNA repair"/>
    <property type="evidence" value="ECO:0007669"/>
    <property type="project" value="UniProtKB-UniRule"/>
</dbReference>
<dbReference type="NCBIfam" id="NF010733">
    <property type="entry name" value="PRK14135.1"/>
    <property type="match status" value="1"/>
</dbReference>
<organism evidence="9 10">
    <name type="scientific">Aquibacillus halophilus</name>
    <dbReference type="NCBI Taxonomy" id="930132"/>
    <lineage>
        <taxon>Bacteria</taxon>
        <taxon>Bacillati</taxon>
        <taxon>Bacillota</taxon>
        <taxon>Bacilli</taxon>
        <taxon>Bacillales</taxon>
        <taxon>Bacillaceae</taxon>
        <taxon>Aquibacillus</taxon>
    </lineage>
</organism>
<dbReference type="Pfam" id="PF21982">
    <property type="entry name" value="RecX_HTH1"/>
    <property type="match status" value="1"/>
</dbReference>
<comment type="caution">
    <text evidence="9">The sequence shown here is derived from an EMBL/GenBank/DDBJ whole genome shotgun (WGS) entry which is preliminary data.</text>
</comment>
<feature type="domain" description="RecX first three-helical" evidence="8">
    <location>
        <begin position="68"/>
        <end position="105"/>
    </location>
</feature>
<evidence type="ECO:0000256" key="1">
    <source>
        <dbReference type="ARBA" id="ARBA00004496"/>
    </source>
</evidence>
<dbReference type="GO" id="GO:0005737">
    <property type="term" value="C:cytoplasm"/>
    <property type="evidence" value="ECO:0007669"/>
    <property type="project" value="UniProtKB-SubCell"/>
</dbReference>
<comment type="similarity">
    <text evidence="2 5">Belongs to the RecX family.</text>
</comment>
<evidence type="ECO:0000313" key="10">
    <source>
        <dbReference type="Proteomes" id="UP000799092"/>
    </source>
</evidence>
<name>A0A6A8DG47_9BACI</name>
<evidence type="ECO:0000256" key="4">
    <source>
        <dbReference type="ARBA" id="ARBA00022490"/>
    </source>
</evidence>
<dbReference type="Pfam" id="PF02631">
    <property type="entry name" value="RecX_HTH2"/>
    <property type="match status" value="1"/>
</dbReference>
<dbReference type="HAMAP" id="MF_01114">
    <property type="entry name" value="RecX"/>
    <property type="match status" value="1"/>
</dbReference>
<feature type="domain" description="RecX third three-helical" evidence="7">
    <location>
        <begin position="217"/>
        <end position="264"/>
    </location>
</feature>
<dbReference type="Gene3D" id="1.10.10.10">
    <property type="entry name" value="Winged helix-like DNA-binding domain superfamily/Winged helix DNA-binding domain"/>
    <property type="match status" value="4"/>
</dbReference>